<dbReference type="EMBL" id="CP034951">
    <property type="protein sequence ID" value="QAA83113.1"/>
    <property type="molecule type" value="Genomic_DNA"/>
</dbReference>
<evidence type="ECO:0000256" key="1">
    <source>
        <dbReference type="SAM" id="Phobius"/>
    </source>
</evidence>
<protein>
    <submittedName>
        <fullName evidence="2">Uncharacterized protein</fullName>
    </submittedName>
</protein>
<dbReference type="AlphaFoldDB" id="A0A410G759"/>
<keyword evidence="3" id="KW-1185">Reference proteome</keyword>
<evidence type="ECO:0000313" key="2">
    <source>
        <dbReference type="EMBL" id="QAA83113.1"/>
    </source>
</evidence>
<keyword evidence="1" id="KW-1133">Transmembrane helix</keyword>
<accession>A0A410G759</accession>
<gene>
    <name evidence="2" type="ORF">EI546_15970</name>
</gene>
<reference evidence="2 3" key="1">
    <citation type="submission" date="2019-01" db="EMBL/GenBank/DDBJ databases">
        <title>Complete genome sequencing of Aequorivita sp. H23M31.</title>
        <authorList>
            <person name="Bae J.-W."/>
        </authorList>
    </citation>
    <scope>NUCLEOTIDE SEQUENCE [LARGE SCALE GENOMIC DNA]</scope>
    <source>
        <strain evidence="2 3">H23M31</strain>
    </source>
</reference>
<feature type="transmembrane region" description="Helical" evidence="1">
    <location>
        <begin position="38"/>
        <end position="60"/>
    </location>
</feature>
<feature type="transmembrane region" description="Helical" evidence="1">
    <location>
        <begin position="6"/>
        <end position="26"/>
    </location>
</feature>
<dbReference type="RefSeq" id="WP_128251476.1">
    <property type="nucleotide sequence ID" value="NZ_CP034951.1"/>
</dbReference>
<keyword evidence="1" id="KW-0472">Membrane</keyword>
<dbReference type="OrthoDB" id="1452083at2"/>
<dbReference type="Proteomes" id="UP000285517">
    <property type="component" value="Chromosome"/>
</dbReference>
<name>A0A410G759_9FLAO</name>
<keyword evidence="1" id="KW-0812">Transmembrane</keyword>
<dbReference type="KEGG" id="aev:EI546_15970"/>
<proteinExistence type="predicted"/>
<sequence>MTQESALGIIVGIIFIVLGLTLLTRYKTLTSHNYFRVLIFFVALLLLGFGIYMGIAGFYWNE</sequence>
<organism evidence="2 3">
    <name type="scientific">Aequorivita ciconiae</name>
    <dbReference type="NCBI Taxonomy" id="2494375"/>
    <lineage>
        <taxon>Bacteria</taxon>
        <taxon>Pseudomonadati</taxon>
        <taxon>Bacteroidota</taxon>
        <taxon>Flavobacteriia</taxon>
        <taxon>Flavobacteriales</taxon>
        <taxon>Flavobacteriaceae</taxon>
        <taxon>Aequorivita</taxon>
    </lineage>
</organism>
<evidence type="ECO:0000313" key="3">
    <source>
        <dbReference type="Proteomes" id="UP000285517"/>
    </source>
</evidence>